<accession>J7FAF9</accession>
<dbReference type="RefSeq" id="YP_007006564.1">
    <property type="nucleotide sequence ID" value="NC_019519.1"/>
</dbReference>
<evidence type="ECO:0000313" key="1">
    <source>
        <dbReference type="EMBL" id="AFH19806.1"/>
    </source>
</evidence>
<dbReference type="EMBL" id="JQ312117">
    <property type="protein sequence ID" value="AFH19806.1"/>
    <property type="molecule type" value="Genomic_DNA"/>
</dbReference>
<evidence type="ECO:0000313" key="2">
    <source>
        <dbReference type="Proteomes" id="UP000003754"/>
    </source>
</evidence>
<dbReference type="SUPFAM" id="SSF82171">
    <property type="entry name" value="DPP6 N-terminal domain-like"/>
    <property type="match status" value="1"/>
</dbReference>
<name>J7FAF9_9CAUD</name>
<reference evidence="1 2" key="1">
    <citation type="submission" date="2011-12" db="EMBL/GenBank/DDBJ databases">
        <title>The genome sequence of the flagella-specific Agrobacterium bacteriophage 7-7-1.</title>
        <authorList>
            <person name="Schmitt R."/>
            <person name="Van den Bossche A."/>
            <person name="Lavigne R."/>
            <person name="Kropinski A.M."/>
        </authorList>
    </citation>
    <scope>NUCLEOTIDE SEQUENCE [LARGE SCALE GENOMIC DNA]</scope>
</reference>
<dbReference type="KEGG" id="vg:14012061"/>
<organism evidence="1 2">
    <name type="scientific">Agrobacterium phage 7-7-1</name>
    <dbReference type="NCBI Taxonomy" id="1161931"/>
    <lineage>
        <taxon>Viruses</taxon>
        <taxon>Duplodnaviria</taxon>
        <taxon>Heunggongvirae</taxon>
        <taxon>Uroviricota</taxon>
        <taxon>Caudoviricetes</taxon>
        <taxon>Schmittlotzvirus</taxon>
        <taxon>Schmittlotzvirus sv771</taxon>
    </lineage>
</organism>
<keyword evidence="2" id="KW-1185">Reference proteome</keyword>
<sequence length="475" mass="50189">MVRTLQRRTIAGGSIPNTLQLKVKLSPSGRALFATGNPGTGMYRKVWNGSQYIDASGADHAVTSYVVAWTADETYQVAIGSGSPGVTSIYLRSFNIATGANSVLSTGNNVLGNATAVLGIERIVGDYFIAYTQSRIIVFTINRTTNTLVVLSNTVSTINTIRGIAGDGQSNVIVVHSGPTNANNGFQSYSVDLSTGVLTPIGSQQVQGLGRISGFDFRSGKVLSYSRYNLNEVMFLQLNGSSALVPVPGFSALTLQTNMTAAAAQTTTAFMHLAFEETEITYLSSNDPGQFFSADIATLSQSGFAPPANLPTGRTNAIDYGEIGSRTYASYSENGKIMAFTFPFAAALTGVYVFSEVDDPEISLIPVAPMAEATLDLAINDSAQFIPVAPMADATVDAATNENTAFLADAPMADAFVVLTKLVAVDFLAQAPMASAFVQFDNTQPSELVAVAPMADAFIRDRGNKRRGVMVVQTL</sequence>
<dbReference type="Proteomes" id="UP000003754">
    <property type="component" value="Segment"/>
</dbReference>
<protein>
    <submittedName>
        <fullName evidence="1">Structural protein</fullName>
    </submittedName>
</protein>
<dbReference type="GeneID" id="14012061"/>
<gene>
    <name evidence="1" type="ORF">7-7-1_000109</name>
</gene>
<proteinExistence type="predicted"/>